<dbReference type="GO" id="GO:0003677">
    <property type="term" value="F:DNA binding"/>
    <property type="evidence" value="ECO:0007669"/>
    <property type="project" value="UniProtKB-KW"/>
</dbReference>
<evidence type="ECO:0000256" key="2">
    <source>
        <dbReference type="ARBA" id="ARBA00022771"/>
    </source>
</evidence>
<sequence>MKSKRRTVKPRPVKSSRLFSRAPPQLFTQDDDDDDEDLSSGLSKEQCNGGSGNRKLLVCTEMGCPIALHVECMCAKPVFDEMGNFYCPYCAYKLKFVRTQKLRRKAMASKRVLSKFIDAGEGNGCGYGDGQGGGEVRDQTLGIEGGEPEQGDNEPRREIENVGGGERIDEDQQEGEVVEETPEVDAEPENACYVQEKTNKDHGHDGLDQGDEEGIRVSKENEDKSDDEEQRQPEANVCGRSVSRESSKGRTASEFSFIKDSAFSIKGIILLSNKNLVLPNGKRKKLNWTGEEVEMLKEGVRIYKAKGKKIPWTQILEFGHNVFHITRLPADLKDKWRNLIGRRTFYARRVFGLGVIDNDSVVD</sequence>
<dbReference type="PANTHER" id="PTHR47863">
    <property type="entry name" value="RING/FYVE/PHD ZINC FINGER SUPERFAMILY PROTEIN"/>
    <property type="match status" value="1"/>
</dbReference>
<keyword evidence="2" id="KW-0863">Zinc-finger</keyword>
<keyword evidence="6" id="KW-0238">DNA-binding</keyword>
<protein>
    <submittedName>
        <fullName evidence="6">Homeodomain-like protein with RING/FYVE/PHD-type zinc finger domain</fullName>
    </submittedName>
</protein>
<dbReference type="EMBL" id="AP019299">
    <property type="protein sequence ID" value="BBG99861.1"/>
    <property type="molecule type" value="Genomic_DNA"/>
</dbReference>
<dbReference type="AlphaFoldDB" id="A0A4Y1R6V1"/>
<feature type="compositionally biased region" description="Basic residues" evidence="4">
    <location>
        <begin position="1"/>
        <end position="14"/>
    </location>
</feature>
<evidence type="ECO:0000259" key="5">
    <source>
        <dbReference type="PROSITE" id="PS50090"/>
    </source>
</evidence>
<proteinExistence type="predicted"/>
<dbReference type="SMART" id="SM00717">
    <property type="entry name" value="SANT"/>
    <property type="match status" value="1"/>
</dbReference>
<evidence type="ECO:0000256" key="4">
    <source>
        <dbReference type="SAM" id="MobiDB-lite"/>
    </source>
</evidence>
<dbReference type="CDD" id="cd11660">
    <property type="entry name" value="SANT_TRF"/>
    <property type="match status" value="1"/>
</dbReference>
<dbReference type="Gene3D" id="3.30.40.10">
    <property type="entry name" value="Zinc/RING finger domain, C3HC4 (zinc finger)"/>
    <property type="match status" value="1"/>
</dbReference>
<feature type="compositionally biased region" description="Acidic residues" evidence="4">
    <location>
        <begin position="168"/>
        <end position="188"/>
    </location>
</feature>
<evidence type="ECO:0000256" key="3">
    <source>
        <dbReference type="ARBA" id="ARBA00022833"/>
    </source>
</evidence>
<name>A0A4Y1R6V1_PRUDU</name>
<evidence type="ECO:0000313" key="6">
    <source>
        <dbReference type="EMBL" id="BBG99861.1"/>
    </source>
</evidence>
<dbReference type="GO" id="GO:0008270">
    <property type="term" value="F:zinc ion binding"/>
    <property type="evidence" value="ECO:0007669"/>
    <property type="project" value="UniProtKB-KW"/>
</dbReference>
<dbReference type="PROSITE" id="PS50090">
    <property type="entry name" value="MYB_LIKE"/>
    <property type="match status" value="1"/>
</dbReference>
<keyword evidence="6" id="KW-0371">Homeobox</keyword>
<feature type="compositionally biased region" description="Acidic residues" evidence="4">
    <location>
        <begin position="29"/>
        <end position="38"/>
    </location>
</feature>
<dbReference type="Gene3D" id="1.10.246.220">
    <property type="match status" value="1"/>
</dbReference>
<feature type="region of interest" description="Disordered" evidence="4">
    <location>
        <begin position="1"/>
        <end position="51"/>
    </location>
</feature>
<keyword evidence="1" id="KW-0479">Metal-binding</keyword>
<organism evidence="6">
    <name type="scientific">Prunus dulcis</name>
    <name type="common">Almond</name>
    <name type="synonym">Amygdalus dulcis</name>
    <dbReference type="NCBI Taxonomy" id="3755"/>
    <lineage>
        <taxon>Eukaryota</taxon>
        <taxon>Viridiplantae</taxon>
        <taxon>Streptophyta</taxon>
        <taxon>Embryophyta</taxon>
        <taxon>Tracheophyta</taxon>
        <taxon>Spermatophyta</taxon>
        <taxon>Magnoliopsida</taxon>
        <taxon>eudicotyledons</taxon>
        <taxon>Gunneridae</taxon>
        <taxon>Pentapetalae</taxon>
        <taxon>rosids</taxon>
        <taxon>fabids</taxon>
        <taxon>Rosales</taxon>
        <taxon>Rosaceae</taxon>
        <taxon>Amygdaloideae</taxon>
        <taxon>Amygdaleae</taxon>
        <taxon>Prunus</taxon>
    </lineage>
</organism>
<feature type="domain" description="Myb-like" evidence="5">
    <location>
        <begin position="280"/>
        <end position="340"/>
    </location>
</feature>
<dbReference type="InterPro" id="IPR001005">
    <property type="entry name" value="SANT/Myb"/>
</dbReference>
<gene>
    <name evidence="6" type="ORF">Prudu_009692</name>
</gene>
<dbReference type="InterPro" id="IPR009057">
    <property type="entry name" value="Homeodomain-like_sf"/>
</dbReference>
<feature type="compositionally biased region" description="Basic and acidic residues" evidence="4">
    <location>
        <begin position="197"/>
        <end position="222"/>
    </location>
</feature>
<dbReference type="PANTHER" id="PTHR47863:SF5">
    <property type="entry name" value="HOMEODOMAIN-LIKE PROTEIN WITH RING_FYVE_PHD-TYPE ZINC FINGER DOMAIN-CONTAINING PROTEIN-RELATED"/>
    <property type="match status" value="1"/>
</dbReference>
<evidence type="ECO:0000256" key="1">
    <source>
        <dbReference type="ARBA" id="ARBA00022723"/>
    </source>
</evidence>
<dbReference type="SUPFAM" id="SSF57903">
    <property type="entry name" value="FYVE/PHD zinc finger"/>
    <property type="match status" value="1"/>
</dbReference>
<keyword evidence="3" id="KW-0862">Zinc</keyword>
<dbReference type="InterPro" id="IPR011011">
    <property type="entry name" value="Znf_FYVE_PHD"/>
</dbReference>
<dbReference type="SUPFAM" id="SSF46689">
    <property type="entry name" value="Homeodomain-like"/>
    <property type="match status" value="1"/>
</dbReference>
<dbReference type="InterPro" id="IPR013083">
    <property type="entry name" value="Znf_RING/FYVE/PHD"/>
</dbReference>
<accession>A0A4Y1R6V1</accession>
<feature type="region of interest" description="Disordered" evidence="4">
    <location>
        <begin position="128"/>
        <end position="245"/>
    </location>
</feature>
<reference evidence="6" key="1">
    <citation type="journal article" date="2019" name="Science">
        <title>Mutation of a bHLH transcription factor allowed almond domestication.</title>
        <authorList>
            <person name="Sanchez-Perez R."/>
            <person name="Pavan S."/>
            <person name="Mazzeo R."/>
            <person name="Moldovan C."/>
            <person name="Aiese Cigliano R."/>
            <person name="Del Cueto J."/>
            <person name="Ricciardi F."/>
            <person name="Lotti C."/>
            <person name="Ricciardi L."/>
            <person name="Dicenta F."/>
            <person name="Lopez-Marques R.L."/>
            <person name="Lindberg Moller B."/>
        </authorList>
    </citation>
    <scope>NUCLEOTIDE SEQUENCE</scope>
</reference>